<evidence type="ECO:0000313" key="4">
    <source>
        <dbReference type="Proteomes" id="UP000743001"/>
    </source>
</evidence>
<feature type="domain" description="DUF4190" evidence="2">
    <location>
        <begin position="13"/>
        <end position="75"/>
    </location>
</feature>
<dbReference type="Proteomes" id="UP000743001">
    <property type="component" value="Unassembled WGS sequence"/>
</dbReference>
<organism evidence="3 4">
    <name type="scientific">Paenibacillus brevis</name>
    <dbReference type="NCBI Taxonomy" id="2841508"/>
    <lineage>
        <taxon>Bacteria</taxon>
        <taxon>Bacillati</taxon>
        <taxon>Bacillota</taxon>
        <taxon>Bacilli</taxon>
        <taxon>Bacillales</taxon>
        <taxon>Paenibacillaceae</taxon>
        <taxon>Paenibacillus</taxon>
    </lineage>
</organism>
<accession>A0ABS6FQP5</accession>
<evidence type="ECO:0000256" key="1">
    <source>
        <dbReference type="SAM" id="Phobius"/>
    </source>
</evidence>
<protein>
    <submittedName>
        <fullName evidence="3">DUF4190 domain-containing protein</fullName>
    </submittedName>
</protein>
<reference evidence="3 4" key="1">
    <citation type="submission" date="2021-06" db="EMBL/GenBank/DDBJ databases">
        <authorList>
            <person name="Sun Q."/>
            <person name="Li D."/>
        </authorList>
    </citation>
    <scope>NUCLEOTIDE SEQUENCE [LARGE SCALE GENOMIC DNA]</scope>
    <source>
        <strain evidence="3 4">MSJ-6</strain>
    </source>
</reference>
<dbReference type="Pfam" id="PF13828">
    <property type="entry name" value="DUF4190"/>
    <property type="match status" value="1"/>
</dbReference>
<keyword evidence="4" id="KW-1185">Reference proteome</keyword>
<keyword evidence="1" id="KW-0472">Membrane</keyword>
<dbReference type="InterPro" id="IPR025241">
    <property type="entry name" value="DUF4190"/>
</dbReference>
<evidence type="ECO:0000313" key="3">
    <source>
        <dbReference type="EMBL" id="MBU5671792.1"/>
    </source>
</evidence>
<dbReference type="RefSeq" id="WP_216478359.1">
    <property type="nucleotide sequence ID" value="NZ_JAHLQJ010000006.1"/>
</dbReference>
<proteinExistence type="predicted"/>
<evidence type="ECO:0000259" key="2">
    <source>
        <dbReference type="Pfam" id="PF13828"/>
    </source>
</evidence>
<feature type="transmembrane region" description="Helical" evidence="1">
    <location>
        <begin position="14"/>
        <end position="40"/>
    </location>
</feature>
<feature type="transmembrane region" description="Helical" evidence="1">
    <location>
        <begin position="60"/>
        <end position="81"/>
    </location>
</feature>
<gene>
    <name evidence="3" type="ORF">KQJ23_08165</name>
</gene>
<keyword evidence="1" id="KW-0812">Transmembrane</keyword>
<dbReference type="EMBL" id="JAHLQJ010000006">
    <property type="protein sequence ID" value="MBU5671792.1"/>
    <property type="molecule type" value="Genomic_DNA"/>
</dbReference>
<comment type="caution">
    <text evidence="3">The sequence shown here is derived from an EMBL/GenBank/DDBJ whole genome shotgun (WGS) entry which is preliminary data.</text>
</comment>
<sequence>MSRNSPEQINSKSVASLILGILSLVIPLFGFFLAIAAIILSRQSINEMSSSYSQGKGLSIAGRVCGALALAGYCVLFLYLAKYWF</sequence>
<name>A0ABS6FQP5_9BACL</name>
<keyword evidence="1" id="KW-1133">Transmembrane helix</keyword>